<sequence length="292" mass="30727">MKRILLSAAVTALLLVPLACNFDQLLAEKVMVGTLLSTPDVDVSLVAMAGLDAGTLPDGGIPPGEERITIPGQTEAFVFFATRNGEQGTPQPLSDATVRIEIQNGGSLALEQQSEDTGMYSLTSDHGDDAGVKYVNGATYNFVAVHGGNSHVGQVKDAPALERLEALHPAGGYVRHAANQSLTLTRPTVSGGKPLTLGFVTVLPLDMDGRKGALTYTNMPKEPLDFLQLVTATGEWQQETLTIPGSAFPLKDSNYLVVFQTAQLGGPQSDNLFTGSTLLVGTADIGLVHTLE</sequence>
<feature type="signal peptide" evidence="1">
    <location>
        <begin position="1"/>
        <end position="21"/>
    </location>
</feature>
<evidence type="ECO:0008006" key="4">
    <source>
        <dbReference type="Google" id="ProtNLM"/>
    </source>
</evidence>
<protein>
    <recommendedName>
        <fullName evidence="4">Lipoprotein</fullName>
    </recommendedName>
</protein>
<proteinExistence type="predicted"/>
<gene>
    <name evidence="2" type="ORF">Q664_35825</name>
</gene>
<dbReference type="EMBL" id="JPMI01000255">
    <property type="protein sequence ID" value="KFA89251.1"/>
    <property type="molecule type" value="Genomic_DNA"/>
</dbReference>
<evidence type="ECO:0000313" key="2">
    <source>
        <dbReference type="EMBL" id="KFA89251.1"/>
    </source>
</evidence>
<evidence type="ECO:0000256" key="1">
    <source>
        <dbReference type="SAM" id="SignalP"/>
    </source>
</evidence>
<dbReference type="RefSeq" id="WP_052519043.1">
    <property type="nucleotide sequence ID" value="NZ_JPMI01000255.1"/>
</dbReference>
<name>A0A084SLB6_9BACT</name>
<reference evidence="2 3" key="1">
    <citation type="submission" date="2014-07" db="EMBL/GenBank/DDBJ databases">
        <title>Draft Genome Sequence of Gephyronic Acid Producer, Cystobacter violaceus Strain Cb vi76.</title>
        <authorList>
            <person name="Stevens D.C."/>
            <person name="Young J."/>
            <person name="Carmichael R."/>
            <person name="Tan J."/>
            <person name="Taylor R.E."/>
        </authorList>
    </citation>
    <scope>NUCLEOTIDE SEQUENCE [LARGE SCALE GENOMIC DNA]</scope>
    <source>
        <strain evidence="2 3">Cb vi76</strain>
    </source>
</reference>
<dbReference type="Proteomes" id="UP000028547">
    <property type="component" value="Unassembled WGS sequence"/>
</dbReference>
<comment type="caution">
    <text evidence="2">The sequence shown here is derived from an EMBL/GenBank/DDBJ whole genome shotgun (WGS) entry which is preliminary data.</text>
</comment>
<accession>A0A084SLB6</accession>
<organism evidence="2 3">
    <name type="scientific">Archangium violaceum Cb vi76</name>
    <dbReference type="NCBI Taxonomy" id="1406225"/>
    <lineage>
        <taxon>Bacteria</taxon>
        <taxon>Pseudomonadati</taxon>
        <taxon>Myxococcota</taxon>
        <taxon>Myxococcia</taxon>
        <taxon>Myxococcales</taxon>
        <taxon>Cystobacterineae</taxon>
        <taxon>Archangiaceae</taxon>
        <taxon>Archangium</taxon>
    </lineage>
</organism>
<evidence type="ECO:0000313" key="3">
    <source>
        <dbReference type="Proteomes" id="UP000028547"/>
    </source>
</evidence>
<dbReference type="AlphaFoldDB" id="A0A084SLB6"/>
<keyword evidence="1" id="KW-0732">Signal</keyword>
<feature type="chain" id="PRO_5001781655" description="Lipoprotein" evidence="1">
    <location>
        <begin position="22"/>
        <end position="292"/>
    </location>
</feature>